<dbReference type="PANTHER" id="PTHR28230:SF1">
    <property type="entry name" value="MITOCHONDRIAL IMPORT PROTEIN 2"/>
    <property type="match status" value="1"/>
</dbReference>
<proteinExistence type="predicted"/>
<dbReference type="GO" id="GO:0005741">
    <property type="term" value="C:mitochondrial outer membrane"/>
    <property type="evidence" value="ECO:0007669"/>
    <property type="project" value="TreeGrafter"/>
</dbReference>
<evidence type="ECO:0000313" key="4">
    <source>
        <dbReference type="Proteomes" id="UP000310689"/>
    </source>
</evidence>
<comment type="caution">
    <text evidence="1">The sequence shown here is derived from an EMBL/GenBank/DDBJ whole genome shotgun (WGS) entry which is preliminary data.</text>
</comment>
<dbReference type="InterPro" id="IPR037652">
    <property type="entry name" value="Mim2"/>
</dbReference>
<dbReference type="EMBL" id="SPOI01000052">
    <property type="protein sequence ID" value="TIB38695.1"/>
    <property type="molecule type" value="Genomic_DNA"/>
</dbReference>
<evidence type="ECO:0000313" key="3">
    <source>
        <dbReference type="Proteomes" id="UP000306954"/>
    </source>
</evidence>
<organism evidence="1 3">
    <name type="scientific">Wallemia ichthyophaga</name>
    <dbReference type="NCBI Taxonomy" id="245174"/>
    <lineage>
        <taxon>Eukaryota</taxon>
        <taxon>Fungi</taxon>
        <taxon>Dikarya</taxon>
        <taxon>Basidiomycota</taxon>
        <taxon>Wallemiomycotina</taxon>
        <taxon>Wallemiomycetes</taxon>
        <taxon>Wallemiales</taxon>
        <taxon>Wallemiaceae</taxon>
        <taxon>Wallemia</taxon>
    </lineage>
</organism>
<dbReference type="GO" id="GO:0070096">
    <property type="term" value="P:mitochondrial outer membrane translocase complex assembly"/>
    <property type="evidence" value="ECO:0007669"/>
    <property type="project" value="InterPro"/>
</dbReference>
<name>A0A4T0EYS7_WALIC</name>
<dbReference type="PANTHER" id="PTHR28230">
    <property type="entry name" value="CHROMOSOME 1, WHOLE GENOME SHOTGUN SEQUENCE"/>
    <property type="match status" value="1"/>
</dbReference>
<sequence length="81" mass="9229">MSSSSNSSEIDSTTSSDINRQREFEQAIEQLQLIISVVALPFFGKWLGRKFSFWIYSRFKLFGWSSNLLFGPKVALSSKLS</sequence>
<evidence type="ECO:0000313" key="1">
    <source>
        <dbReference type="EMBL" id="TIB10663.1"/>
    </source>
</evidence>
<dbReference type="AlphaFoldDB" id="A0A4T0EYS7"/>
<accession>A0A4T0EYS7</accession>
<reference evidence="3 4" key="1">
    <citation type="submission" date="2019-03" db="EMBL/GenBank/DDBJ databases">
        <title>Sequencing 23 genomes of Wallemia ichthyophaga.</title>
        <authorList>
            <person name="Gostincar C."/>
        </authorList>
    </citation>
    <scope>NUCLEOTIDE SEQUENCE [LARGE SCALE GENOMIC DNA]</scope>
    <source>
        <strain evidence="2 4">EXF-6200</strain>
        <strain evidence="1 3">EXF-8621</strain>
    </source>
</reference>
<dbReference type="OrthoDB" id="5555533at2759"/>
<dbReference type="GO" id="GO:0045040">
    <property type="term" value="P:protein insertion into mitochondrial outer membrane"/>
    <property type="evidence" value="ECO:0007669"/>
    <property type="project" value="InterPro"/>
</dbReference>
<evidence type="ECO:0000313" key="2">
    <source>
        <dbReference type="EMBL" id="TIB38695.1"/>
    </source>
</evidence>
<dbReference type="EMBL" id="SPOF01000029">
    <property type="protein sequence ID" value="TIB10663.1"/>
    <property type="molecule type" value="Genomic_DNA"/>
</dbReference>
<dbReference type="Proteomes" id="UP000310689">
    <property type="component" value="Unassembled WGS sequence"/>
</dbReference>
<dbReference type="Pfam" id="PF19117">
    <property type="entry name" value="Mim2"/>
    <property type="match status" value="1"/>
</dbReference>
<dbReference type="Proteomes" id="UP000306954">
    <property type="component" value="Unassembled WGS sequence"/>
</dbReference>
<protein>
    <submittedName>
        <fullName evidence="1">Uncharacterized protein</fullName>
    </submittedName>
</protein>
<gene>
    <name evidence="2" type="ORF">E3P86_01487</name>
    <name evidence="1" type="ORF">E3P90_02749</name>
</gene>